<evidence type="ECO:0000256" key="3">
    <source>
        <dbReference type="SAM" id="SignalP"/>
    </source>
</evidence>
<evidence type="ECO:0000259" key="4">
    <source>
        <dbReference type="Pfam" id="PF08263"/>
    </source>
</evidence>
<dbReference type="EMBL" id="PKMF04000004">
    <property type="protein sequence ID" value="KAK7860862.1"/>
    <property type="molecule type" value="Genomic_DNA"/>
</dbReference>
<sequence length="273" mass="31307">MGWPLVKSLLWSLLLFVQIHEHRACIEEERTALLELKAFLKSHTNYTKPLLPTWVYETKGECCSWEQVTCSTTTGHVINLTLSNINEEQDDGEGTWFLNMSLLQPFKELRILDLSNNGISGWLENEESNYLSKMSKLTQLNLGGNNFDKEILRSLGALPVLKSLDLSFNNMWPLSSKGTCISKFSSQEYHEKVYTKLKSYSFLSKFTLFVLKGTKCFSANTNAFDICKANYSSSMPSIFNEHFNRNFCPSQYKNVFSSTRSFFCTVSSLYMKI</sequence>
<dbReference type="Pfam" id="PF08263">
    <property type="entry name" value="LRRNT_2"/>
    <property type="match status" value="1"/>
</dbReference>
<feature type="chain" id="PRO_5043575590" evidence="3">
    <location>
        <begin position="25"/>
        <end position="273"/>
    </location>
</feature>
<reference evidence="5 6" key="1">
    <citation type="journal article" date="2018" name="Sci. Data">
        <title>The draft genome sequence of cork oak.</title>
        <authorList>
            <person name="Ramos A.M."/>
            <person name="Usie A."/>
            <person name="Barbosa P."/>
            <person name="Barros P.M."/>
            <person name="Capote T."/>
            <person name="Chaves I."/>
            <person name="Simoes F."/>
            <person name="Abreu I."/>
            <person name="Carrasquinho I."/>
            <person name="Faro C."/>
            <person name="Guimaraes J.B."/>
            <person name="Mendonca D."/>
            <person name="Nobrega F."/>
            <person name="Rodrigues L."/>
            <person name="Saibo N.J.M."/>
            <person name="Varela M.C."/>
            <person name="Egas C."/>
            <person name="Matos J."/>
            <person name="Miguel C.M."/>
            <person name="Oliveira M.M."/>
            <person name="Ricardo C.P."/>
            <person name="Goncalves S."/>
        </authorList>
    </citation>
    <scope>NUCLEOTIDE SEQUENCE [LARGE SCALE GENOMIC DNA]</scope>
    <source>
        <strain evidence="6">cv. HL8</strain>
    </source>
</reference>
<dbReference type="Pfam" id="PF00560">
    <property type="entry name" value="LRR_1"/>
    <property type="match status" value="1"/>
</dbReference>
<name>A0AAW0MDM9_QUESU</name>
<dbReference type="Proteomes" id="UP000237347">
    <property type="component" value="Unassembled WGS sequence"/>
</dbReference>
<evidence type="ECO:0000313" key="6">
    <source>
        <dbReference type="Proteomes" id="UP000237347"/>
    </source>
</evidence>
<dbReference type="Pfam" id="PF13516">
    <property type="entry name" value="LRR_6"/>
    <property type="match status" value="2"/>
</dbReference>
<evidence type="ECO:0000313" key="5">
    <source>
        <dbReference type="EMBL" id="KAK7860862.1"/>
    </source>
</evidence>
<dbReference type="SUPFAM" id="SSF52058">
    <property type="entry name" value="L domain-like"/>
    <property type="match status" value="1"/>
</dbReference>
<dbReference type="PANTHER" id="PTHR48058">
    <property type="entry name" value="LRR RECEPTOR-LIKE SERINE/THREONINE-PROTEIN KINASE FLS2-RELATED"/>
    <property type="match status" value="1"/>
</dbReference>
<accession>A0AAW0MDM9</accession>
<keyword evidence="3" id="KW-0732">Signal</keyword>
<organism evidence="5 6">
    <name type="scientific">Quercus suber</name>
    <name type="common">Cork oak</name>
    <dbReference type="NCBI Taxonomy" id="58331"/>
    <lineage>
        <taxon>Eukaryota</taxon>
        <taxon>Viridiplantae</taxon>
        <taxon>Streptophyta</taxon>
        <taxon>Embryophyta</taxon>
        <taxon>Tracheophyta</taxon>
        <taxon>Spermatophyta</taxon>
        <taxon>Magnoliopsida</taxon>
        <taxon>eudicotyledons</taxon>
        <taxon>Gunneridae</taxon>
        <taxon>Pentapetalae</taxon>
        <taxon>rosids</taxon>
        <taxon>fabids</taxon>
        <taxon>Fagales</taxon>
        <taxon>Fagaceae</taxon>
        <taxon>Quercus</taxon>
    </lineage>
</organism>
<keyword evidence="6" id="KW-1185">Reference proteome</keyword>
<dbReference type="Gene3D" id="3.80.10.10">
    <property type="entry name" value="Ribonuclease Inhibitor"/>
    <property type="match status" value="1"/>
</dbReference>
<proteinExistence type="predicted"/>
<feature type="signal peptide" evidence="3">
    <location>
        <begin position="1"/>
        <end position="24"/>
    </location>
</feature>
<dbReference type="InterPro" id="IPR013210">
    <property type="entry name" value="LRR_N_plant-typ"/>
</dbReference>
<feature type="domain" description="Leucine-rich repeat-containing N-terminal plant-type" evidence="4">
    <location>
        <begin position="27"/>
        <end position="71"/>
    </location>
</feature>
<dbReference type="PANTHER" id="PTHR48058:SF28">
    <property type="entry name" value="OS04G0122000 PROTEIN"/>
    <property type="match status" value="1"/>
</dbReference>
<keyword evidence="1" id="KW-0433">Leucine-rich repeat</keyword>
<evidence type="ECO:0000256" key="1">
    <source>
        <dbReference type="ARBA" id="ARBA00022614"/>
    </source>
</evidence>
<protein>
    <submittedName>
        <fullName evidence="5">Receptor-like protein 8</fullName>
    </submittedName>
</protein>
<dbReference type="InterPro" id="IPR001611">
    <property type="entry name" value="Leu-rich_rpt"/>
</dbReference>
<dbReference type="AlphaFoldDB" id="A0AAW0MDM9"/>
<dbReference type="InterPro" id="IPR032675">
    <property type="entry name" value="LRR_dom_sf"/>
</dbReference>
<comment type="caution">
    <text evidence="5">The sequence shown here is derived from an EMBL/GenBank/DDBJ whole genome shotgun (WGS) entry which is preliminary data.</text>
</comment>
<keyword evidence="2" id="KW-0677">Repeat</keyword>
<gene>
    <name evidence="5" type="primary">RLP8_2</name>
    <name evidence="5" type="ORF">CFP56_029258</name>
</gene>
<evidence type="ECO:0000256" key="2">
    <source>
        <dbReference type="ARBA" id="ARBA00022737"/>
    </source>
</evidence>